<keyword evidence="4" id="KW-0479">Metal-binding</keyword>
<evidence type="ECO:0000256" key="5">
    <source>
        <dbReference type="ARBA" id="ARBA00022801"/>
    </source>
</evidence>
<keyword evidence="2" id="KW-1277">Toxin-antitoxin system</keyword>
<name>A0ABY8VPS3_9CORY</name>
<keyword evidence="5" id="KW-0378">Hydrolase</keyword>
<dbReference type="Pfam" id="PF01850">
    <property type="entry name" value="PIN"/>
    <property type="match status" value="1"/>
</dbReference>
<dbReference type="CDD" id="cd18746">
    <property type="entry name" value="PIN_VapC4-5_FitB-like"/>
    <property type="match status" value="1"/>
</dbReference>
<evidence type="ECO:0000256" key="6">
    <source>
        <dbReference type="ARBA" id="ARBA00022842"/>
    </source>
</evidence>
<organism evidence="9 10">
    <name type="scientific">Corynebacterium suedekumii</name>
    <dbReference type="NCBI Taxonomy" id="3049801"/>
    <lineage>
        <taxon>Bacteria</taxon>
        <taxon>Bacillati</taxon>
        <taxon>Actinomycetota</taxon>
        <taxon>Actinomycetes</taxon>
        <taxon>Mycobacteriales</taxon>
        <taxon>Corynebacteriaceae</taxon>
        <taxon>Corynebacterium</taxon>
    </lineage>
</organism>
<dbReference type="PANTHER" id="PTHR33653:SF1">
    <property type="entry name" value="RIBONUCLEASE VAPC2"/>
    <property type="match status" value="1"/>
</dbReference>
<keyword evidence="6" id="KW-0460">Magnesium</keyword>
<evidence type="ECO:0000256" key="2">
    <source>
        <dbReference type="ARBA" id="ARBA00022649"/>
    </source>
</evidence>
<dbReference type="SUPFAM" id="SSF88723">
    <property type="entry name" value="PIN domain-like"/>
    <property type="match status" value="1"/>
</dbReference>
<evidence type="ECO:0000259" key="8">
    <source>
        <dbReference type="Pfam" id="PF01850"/>
    </source>
</evidence>
<evidence type="ECO:0000313" key="9">
    <source>
        <dbReference type="EMBL" id="WIM71640.1"/>
    </source>
</evidence>
<gene>
    <name evidence="9" type="ORF">QP029_08755</name>
</gene>
<dbReference type="EMBL" id="CP126970">
    <property type="protein sequence ID" value="WIM71640.1"/>
    <property type="molecule type" value="Genomic_DNA"/>
</dbReference>
<dbReference type="InterPro" id="IPR029060">
    <property type="entry name" value="PIN-like_dom_sf"/>
</dbReference>
<comment type="similarity">
    <text evidence="7">Belongs to the PINc/VapC protein family.</text>
</comment>
<dbReference type="PANTHER" id="PTHR33653">
    <property type="entry name" value="RIBONUCLEASE VAPC2"/>
    <property type="match status" value="1"/>
</dbReference>
<evidence type="ECO:0000256" key="1">
    <source>
        <dbReference type="ARBA" id="ARBA00001946"/>
    </source>
</evidence>
<dbReference type="Gene3D" id="3.40.50.1010">
    <property type="entry name" value="5'-nuclease"/>
    <property type="match status" value="1"/>
</dbReference>
<evidence type="ECO:0000256" key="4">
    <source>
        <dbReference type="ARBA" id="ARBA00022723"/>
    </source>
</evidence>
<comment type="cofactor">
    <cofactor evidence="1">
        <name>Mg(2+)</name>
        <dbReference type="ChEBI" id="CHEBI:18420"/>
    </cofactor>
</comment>
<accession>A0ABY8VPS3</accession>
<evidence type="ECO:0000256" key="3">
    <source>
        <dbReference type="ARBA" id="ARBA00022722"/>
    </source>
</evidence>
<dbReference type="Proteomes" id="UP001238805">
    <property type="component" value="Chromosome"/>
</dbReference>
<sequence length="137" mass="15675">MMYIIDTNVVSELRKPTANPQVLAWFSERRPADMYLSAVTVFELELGVQRLERRDQIQGRKLRRWLDQEVLDLFSGRILPVDTPVAIRSAGLHAPDPRPERDCLIAATALVHNMSVVTRSIKDLQPLTVRCIDPWLS</sequence>
<proteinExistence type="inferred from homology"/>
<evidence type="ECO:0000313" key="10">
    <source>
        <dbReference type="Proteomes" id="UP001238805"/>
    </source>
</evidence>
<evidence type="ECO:0000256" key="7">
    <source>
        <dbReference type="ARBA" id="ARBA00038093"/>
    </source>
</evidence>
<keyword evidence="10" id="KW-1185">Reference proteome</keyword>
<protein>
    <submittedName>
        <fullName evidence="9">Type II toxin-antitoxin system VapC family toxin</fullName>
    </submittedName>
</protein>
<reference evidence="9 10" key="1">
    <citation type="submission" date="2023-05" db="EMBL/GenBank/DDBJ databases">
        <title>Corynebacterium suedekumii sp. nov. and Corynebacterium breve sp. nov. isolated from raw cow's milk.</title>
        <authorList>
            <person name="Baer M.K."/>
            <person name="Mehl L."/>
            <person name="Hellmuth R."/>
            <person name="Marke G."/>
            <person name="Lipski A."/>
        </authorList>
    </citation>
    <scope>NUCLEOTIDE SEQUENCE [LARGE SCALE GENOMIC DNA]</scope>
    <source>
        <strain evidence="9 10">LM112</strain>
    </source>
</reference>
<dbReference type="InterPro" id="IPR002716">
    <property type="entry name" value="PIN_dom"/>
</dbReference>
<feature type="domain" description="PIN" evidence="8">
    <location>
        <begin position="3"/>
        <end position="119"/>
    </location>
</feature>
<keyword evidence="3" id="KW-0540">Nuclease</keyword>
<dbReference type="InterPro" id="IPR050556">
    <property type="entry name" value="Type_II_TA_system_RNase"/>
</dbReference>